<dbReference type="PANTHER" id="PTHR36566">
    <property type="entry name" value="NICKEL INSERTION PROTEIN-RELATED"/>
    <property type="match status" value="1"/>
</dbReference>
<keyword evidence="2" id="KW-0456">Lyase</keyword>
<accession>A0A7V5HZ99</accession>
<dbReference type="GO" id="GO:0016829">
    <property type="term" value="F:lyase activity"/>
    <property type="evidence" value="ECO:0007669"/>
    <property type="project" value="UniProtKB-UniRule"/>
</dbReference>
<dbReference type="GO" id="GO:0016151">
    <property type="term" value="F:nickel cation binding"/>
    <property type="evidence" value="ECO:0007669"/>
    <property type="project" value="UniProtKB-UniRule"/>
</dbReference>
<keyword evidence="1 2" id="KW-0533">Nickel</keyword>
<dbReference type="HAMAP" id="MF_01074">
    <property type="entry name" value="LarC"/>
    <property type="match status" value="1"/>
</dbReference>
<gene>
    <name evidence="3" type="primary">larC</name>
    <name evidence="3" type="ORF">ENL39_04250</name>
</gene>
<dbReference type="Proteomes" id="UP000886070">
    <property type="component" value="Unassembled WGS sequence"/>
</dbReference>
<dbReference type="Gene3D" id="3.30.70.1380">
    <property type="entry name" value="Transcriptional regulatory protein pf0864 domain like"/>
    <property type="match status" value="1"/>
</dbReference>
<reference evidence="3" key="1">
    <citation type="journal article" date="2020" name="mSystems">
        <title>Genome- and Community-Level Interaction Insights into Carbon Utilization and Element Cycling Functions of Hydrothermarchaeota in Hydrothermal Sediment.</title>
        <authorList>
            <person name="Zhou Z."/>
            <person name="Liu Y."/>
            <person name="Xu W."/>
            <person name="Pan J."/>
            <person name="Luo Z.H."/>
            <person name="Li M."/>
        </authorList>
    </citation>
    <scope>NUCLEOTIDE SEQUENCE [LARGE SCALE GENOMIC DNA]</scope>
    <source>
        <strain evidence="3">HyVt-92</strain>
    </source>
</reference>
<dbReference type="Pfam" id="PF01969">
    <property type="entry name" value="Ni_insertion"/>
    <property type="match status" value="1"/>
</dbReference>
<comment type="similarity">
    <text evidence="2">Belongs to the LarC family.</text>
</comment>
<sequence length="394" mass="43576">MKIAYFDCFSGISGDMVLGALVDAGLSLSFLEDVINRLGLRDCKVVGRKVKRKGVVATKVDVIFPPKSHYRPSEIIKIIENSSLEEKVKKKSKEIFLTLAQAESKIHGESLDSLHMHELSSPDTIIDIVGSVAGIYRIGIDEVFSSKINLGGGKVKTAHGELPVPAPATLEVLKGVPIYSSNVEVELTTPTGAAIIKGFSSSYGLLPEIKIDKVGYGAGQKELSSPNVLRLLIGERVSSFERDYVVVLETNIDDMNPEFYDYIMNSLFEKGALDVFLVPVYMKKNRPGNILTVICEEQNKENILEVIFSETTTLGIRINYAERRKLERKVENFKTSLGEVKVKLGVLNGRVMNFSPEYEDCKKIASEKGLSLRKVYDTVRKEVSSSILSSVFNI</sequence>
<evidence type="ECO:0000256" key="2">
    <source>
        <dbReference type="HAMAP-Rule" id="MF_01074"/>
    </source>
</evidence>
<dbReference type="InterPro" id="IPR002822">
    <property type="entry name" value="Ni_insertion"/>
</dbReference>
<name>A0A7V5HZ99_UNCAE</name>
<dbReference type="PANTHER" id="PTHR36566:SF1">
    <property type="entry name" value="PYRIDINIUM-3,5-BISTHIOCARBOXYLIC ACID MONONUCLEOTIDE NICKEL INSERTION PROTEIN"/>
    <property type="match status" value="1"/>
</dbReference>
<comment type="caution">
    <text evidence="3">The sequence shown here is derived from an EMBL/GenBank/DDBJ whole genome shotgun (WGS) entry which is preliminary data.</text>
</comment>
<evidence type="ECO:0000256" key="1">
    <source>
        <dbReference type="ARBA" id="ARBA00022596"/>
    </source>
</evidence>
<dbReference type="AlphaFoldDB" id="A0A7V5HZ99"/>
<dbReference type="EMBL" id="DRTT01000117">
    <property type="protein sequence ID" value="HHF98679.1"/>
    <property type="molecule type" value="Genomic_DNA"/>
</dbReference>
<protein>
    <recommendedName>
        <fullName evidence="2">Putative nickel insertion protein</fullName>
    </recommendedName>
</protein>
<evidence type="ECO:0000313" key="3">
    <source>
        <dbReference type="EMBL" id="HHF98679.1"/>
    </source>
</evidence>
<dbReference type="Gene3D" id="3.10.20.300">
    <property type="entry name" value="mk0293 like domain"/>
    <property type="match status" value="1"/>
</dbReference>
<organism evidence="3">
    <name type="scientific">Aerophobetes bacterium</name>
    <dbReference type="NCBI Taxonomy" id="2030807"/>
    <lineage>
        <taxon>Bacteria</taxon>
        <taxon>Candidatus Aerophobota</taxon>
    </lineage>
</organism>
<dbReference type="NCBIfam" id="TIGR00299">
    <property type="entry name" value="nickel pincer cofactor biosynthesis protein LarC"/>
    <property type="match status" value="1"/>
</dbReference>
<proteinExistence type="inferred from homology"/>